<organism evidence="2 3">
    <name type="scientific">Filimonas effusa</name>
    <dbReference type="NCBI Taxonomy" id="2508721"/>
    <lineage>
        <taxon>Bacteria</taxon>
        <taxon>Pseudomonadati</taxon>
        <taxon>Bacteroidota</taxon>
        <taxon>Chitinophagia</taxon>
        <taxon>Chitinophagales</taxon>
        <taxon>Chitinophagaceae</taxon>
        <taxon>Filimonas</taxon>
    </lineage>
</organism>
<dbReference type="OrthoDB" id="9814826at2"/>
<dbReference type="Gene3D" id="2.40.30.10">
    <property type="entry name" value="Translation factors"/>
    <property type="match status" value="1"/>
</dbReference>
<dbReference type="SUPFAM" id="SSF63380">
    <property type="entry name" value="Riboflavin synthase domain-like"/>
    <property type="match status" value="1"/>
</dbReference>
<dbReference type="GO" id="GO:0016491">
    <property type="term" value="F:oxidoreductase activity"/>
    <property type="evidence" value="ECO:0007669"/>
    <property type="project" value="InterPro"/>
</dbReference>
<sequence>MPNVPKWIADQMENLLASKYLDVEVKRIENLGPEIRIITFAAELEKIAIHPGASMVFRVGDKELRHYTPATFNCDEGEFEIIFHIHGGGPGSDLVSRLKLTDRLKVSLPGGRRLYEEDEQHHFFFGDETSLSFYSILLAELEKQQGTVRALFELNECNRHIPAALGYEVDTVLKTPATHGANAIAWLEARMQAEPDLFNRSVFYLTGNIPAIQRFRTMLKKYGISAKKIKLQGYWAEGSVGL</sequence>
<dbReference type="InterPro" id="IPR039261">
    <property type="entry name" value="FNR_nucleotide-bd"/>
</dbReference>
<proteinExistence type="predicted"/>
<accession>A0A4Q1DBQ2</accession>
<feature type="domain" description="FAD-binding FR-type" evidence="1">
    <location>
        <begin position="18"/>
        <end position="116"/>
    </location>
</feature>
<dbReference type="PANTHER" id="PTHR30157:SF0">
    <property type="entry name" value="NADPH-DEPENDENT FERRIC-CHELATE REDUCTASE"/>
    <property type="match status" value="1"/>
</dbReference>
<evidence type="ECO:0000313" key="3">
    <source>
        <dbReference type="Proteomes" id="UP000290545"/>
    </source>
</evidence>
<dbReference type="RefSeq" id="WP_129002640.1">
    <property type="nucleotide sequence ID" value="NZ_SDHZ01000001.1"/>
</dbReference>
<gene>
    <name evidence="2" type="ORF">ESB13_08905</name>
</gene>
<dbReference type="InterPro" id="IPR007037">
    <property type="entry name" value="SIP_rossman_dom"/>
</dbReference>
<dbReference type="InterPro" id="IPR017938">
    <property type="entry name" value="Riboflavin_synthase-like_b-brl"/>
</dbReference>
<dbReference type="Gene3D" id="3.40.50.80">
    <property type="entry name" value="Nucleotide-binding domain of ferredoxin-NADP reductase (FNR) module"/>
    <property type="match status" value="1"/>
</dbReference>
<dbReference type="InterPro" id="IPR008333">
    <property type="entry name" value="Cbr1-like_FAD-bd_dom"/>
</dbReference>
<dbReference type="InterPro" id="IPR017927">
    <property type="entry name" value="FAD-bd_FR_type"/>
</dbReference>
<dbReference type="InterPro" id="IPR039374">
    <property type="entry name" value="SIP_fam"/>
</dbReference>
<evidence type="ECO:0000313" key="2">
    <source>
        <dbReference type="EMBL" id="RXK86891.1"/>
    </source>
</evidence>
<dbReference type="PANTHER" id="PTHR30157">
    <property type="entry name" value="FERRIC REDUCTASE, NADPH-DEPENDENT"/>
    <property type="match status" value="1"/>
</dbReference>
<dbReference type="Pfam" id="PF00970">
    <property type="entry name" value="FAD_binding_6"/>
    <property type="match status" value="1"/>
</dbReference>
<comment type="caution">
    <text evidence="2">The sequence shown here is derived from an EMBL/GenBank/DDBJ whole genome shotgun (WGS) entry which is preliminary data.</text>
</comment>
<evidence type="ECO:0000259" key="1">
    <source>
        <dbReference type="PROSITE" id="PS51384"/>
    </source>
</evidence>
<reference evidence="2 3" key="1">
    <citation type="submission" date="2019-01" db="EMBL/GenBank/DDBJ databases">
        <title>Filimonas sp. strain TTM-71.</title>
        <authorList>
            <person name="Chen W.-M."/>
        </authorList>
    </citation>
    <scope>NUCLEOTIDE SEQUENCE [LARGE SCALE GENOMIC DNA]</scope>
    <source>
        <strain evidence="2 3">TTM-71</strain>
    </source>
</reference>
<dbReference type="Proteomes" id="UP000290545">
    <property type="component" value="Unassembled WGS sequence"/>
</dbReference>
<protein>
    <submittedName>
        <fullName evidence="2">Siderophore-interacting protein</fullName>
    </submittedName>
</protein>
<dbReference type="CDD" id="cd06193">
    <property type="entry name" value="siderophore_interacting"/>
    <property type="match status" value="1"/>
</dbReference>
<dbReference type="Pfam" id="PF04954">
    <property type="entry name" value="SIP"/>
    <property type="match status" value="1"/>
</dbReference>
<keyword evidence="3" id="KW-1185">Reference proteome</keyword>
<dbReference type="EMBL" id="SDHZ01000001">
    <property type="protein sequence ID" value="RXK86891.1"/>
    <property type="molecule type" value="Genomic_DNA"/>
</dbReference>
<dbReference type="AlphaFoldDB" id="A0A4Q1DBQ2"/>
<dbReference type="PROSITE" id="PS51384">
    <property type="entry name" value="FAD_FR"/>
    <property type="match status" value="1"/>
</dbReference>
<name>A0A4Q1DBQ2_9BACT</name>